<accession>A0A836AFX8</accession>
<dbReference type="AlphaFoldDB" id="A0A836AFX8"/>
<organism evidence="2 3">
    <name type="scientific">Ovis aries</name>
    <name type="common">Sheep</name>
    <dbReference type="NCBI Taxonomy" id="9940"/>
    <lineage>
        <taxon>Eukaryota</taxon>
        <taxon>Metazoa</taxon>
        <taxon>Chordata</taxon>
        <taxon>Craniata</taxon>
        <taxon>Vertebrata</taxon>
        <taxon>Euteleostomi</taxon>
        <taxon>Mammalia</taxon>
        <taxon>Eutheria</taxon>
        <taxon>Laurasiatheria</taxon>
        <taxon>Artiodactyla</taxon>
        <taxon>Ruminantia</taxon>
        <taxon>Pecora</taxon>
        <taxon>Bovidae</taxon>
        <taxon>Caprinae</taxon>
        <taxon>Ovis</taxon>
    </lineage>
</organism>
<dbReference type="Proteomes" id="UP000664991">
    <property type="component" value="Unassembled WGS sequence"/>
</dbReference>
<proteinExistence type="predicted"/>
<evidence type="ECO:0000313" key="2">
    <source>
        <dbReference type="EMBL" id="KAG5216251.1"/>
    </source>
</evidence>
<feature type="compositionally biased region" description="Basic and acidic residues" evidence="1">
    <location>
        <begin position="1"/>
        <end position="10"/>
    </location>
</feature>
<sequence length="110" mass="11697">MGGGEGEGRPGRRGGGARGRGTRGEEGAGSQSGSIRFSHHPRRGSQQLGRREERLRSGYSASRRLSARRGPQAHGSRPPRRHDAQEEGQLRRGGGEGGAQEEIGEVVSCK</sequence>
<dbReference type="EMBL" id="JAEMGP010000001">
    <property type="protein sequence ID" value="KAG5216251.1"/>
    <property type="molecule type" value="Genomic_DNA"/>
</dbReference>
<feature type="region of interest" description="Disordered" evidence="1">
    <location>
        <begin position="1"/>
        <end position="110"/>
    </location>
</feature>
<protein>
    <submittedName>
        <fullName evidence="2">Uncharacterized protein</fullName>
    </submittedName>
</protein>
<name>A0A836AFX8_SHEEP</name>
<feature type="compositionally biased region" description="Basic and acidic residues" evidence="1">
    <location>
        <begin position="81"/>
        <end position="94"/>
    </location>
</feature>
<gene>
    <name evidence="2" type="ORF">JEQ12_001827</name>
</gene>
<comment type="caution">
    <text evidence="2">The sequence shown here is derived from an EMBL/GenBank/DDBJ whole genome shotgun (WGS) entry which is preliminary data.</text>
</comment>
<evidence type="ECO:0000313" key="3">
    <source>
        <dbReference type="Proteomes" id="UP000664991"/>
    </source>
</evidence>
<evidence type="ECO:0000256" key="1">
    <source>
        <dbReference type="SAM" id="MobiDB-lite"/>
    </source>
</evidence>
<reference evidence="2 3" key="1">
    <citation type="submission" date="2020-12" db="EMBL/GenBank/DDBJ databases">
        <title>De novo assembly of Tibetan sheep genome.</title>
        <authorList>
            <person name="Li X."/>
        </authorList>
    </citation>
    <scope>NUCLEOTIDE SEQUENCE [LARGE SCALE GENOMIC DNA]</scope>
    <source>
        <tissue evidence="2">Heart</tissue>
    </source>
</reference>